<feature type="region of interest" description="Disordered" evidence="9">
    <location>
        <begin position="1"/>
        <end position="27"/>
    </location>
</feature>
<reference evidence="12 13" key="1">
    <citation type="submission" date="2014-12" db="EMBL/GenBank/DDBJ databases">
        <title>Genome assembly of Enhygromyxa salina DSM 15201.</title>
        <authorList>
            <person name="Sharma G."/>
            <person name="Subramanian S."/>
        </authorList>
    </citation>
    <scope>NUCLEOTIDE SEQUENCE [LARGE SCALE GENOMIC DNA]</scope>
    <source>
        <strain evidence="12 13">DSM 15201</strain>
    </source>
</reference>
<comment type="cofactor">
    <cofactor evidence="1">
        <name>Zn(2+)</name>
        <dbReference type="ChEBI" id="CHEBI:29105"/>
    </cofactor>
</comment>
<sequence>MAALSSLPLACRTPDTTPPVEDKTPPAKQLTSAQILAASELPPLVETPIAGDEMGVTVHRLSNGMTVYISTDRQKPRFSAWIAVRTGSRNDPANSTGLAHYLEHMLFKGTDDYGTLDLEAEQVHLEAIAQLYAELRGADEARRAQIFSEIDQHTQAAAAYAIPNELDRMYAALGIEGVNAFTSNEVTAYIGDVPSNRLEAWAKIEGERFSDPVFRLFYPELEAVYEEKNLSIDRPESRIWDTMLLALFPEHPYGTQPTIGVVEHLKNPAYGDMVQYFQDWYAPNNMAVILAGDIDAATALPVLEASLGQIPARTIGTKAPAKLPPLQGRVEHEVIAEGEQSVTMAWRTVNVTHADEPAIVVADWLMDNSSSGLLNVELELTQKVQDAGSWASHLNDAGYFGVRATLRQDQTHAEVEQLLYGVVAKLAAGEFTQDEIDAIKLHEDLRDKRTLESNHGRVSRMMESYIERRPWAEMIARDQRLRAVTREDVIRVANQYLTSSYVVVNRKSGTQDLPNIQKPSITPIDIDATRESPFAADIKAMPASQLEPEWLVEGEHYEHLVLPAGPMIAARNTRNDLFSLKYRFDRGHRKAQMLCVALELLERSGSGTTSAEALQKQLFALGTSVSFACGAEYSNIDIEGFDKNLEQSVQLVEAWIRDPKFDDDTLAGLRRNLISEREDELDDSDNLAQMLSAYASYGDRSAYLRQPSNAAINKVTAKQLRKQLTSFPDYTHSTLYYGPRTPAEAAKVVGLGRKHKPAGPREQRRFRDGAQGTTIYFLHKDVAKSAVSLAIPQGLLPHDQIPVSEYFANYIGGGMSSLIFQEIREARGLAYYAYAYVARGVTPEDECALVGGMGTQADKTVDALTLYLQLLRERPIDANRLGQTRESLDAEYRASRIDPRWIVLWVDSWDREGEKQDPRPWEWEQIQTLGVEQVQTYASGYADRPTIISIVGDRSRVDLQALAKLGTVIEVEPKQLTSYF</sequence>
<evidence type="ECO:0000256" key="3">
    <source>
        <dbReference type="ARBA" id="ARBA00022670"/>
    </source>
</evidence>
<dbReference type="Gene3D" id="3.30.830.10">
    <property type="entry name" value="Metalloenzyme, LuxS/M16 peptidase-like"/>
    <property type="match status" value="4"/>
</dbReference>
<dbReference type="GO" id="GO:0006508">
    <property type="term" value="P:proteolysis"/>
    <property type="evidence" value="ECO:0007669"/>
    <property type="project" value="UniProtKB-KW"/>
</dbReference>
<name>A0A0C2DI16_9BACT</name>
<evidence type="ECO:0000256" key="1">
    <source>
        <dbReference type="ARBA" id="ARBA00001947"/>
    </source>
</evidence>
<feature type="domain" description="Peptidase M16 C-terminal" evidence="11">
    <location>
        <begin position="756"/>
        <end position="885"/>
    </location>
</feature>
<evidence type="ECO:0000313" key="13">
    <source>
        <dbReference type="Proteomes" id="UP000031599"/>
    </source>
</evidence>
<organism evidence="12 13">
    <name type="scientific">Enhygromyxa salina</name>
    <dbReference type="NCBI Taxonomy" id="215803"/>
    <lineage>
        <taxon>Bacteria</taxon>
        <taxon>Pseudomonadati</taxon>
        <taxon>Myxococcota</taxon>
        <taxon>Polyangia</taxon>
        <taxon>Nannocystales</taxon>
        <taxon>Nannocystaceae</taxon>
        <taxon>Enhygromyxa</taxon>
    </lineage>
</organism>
<evidence type="ECO:0000259" key="11">
    <source>
        <dbReference type="Pfam" id="PF05193"/>
    </source>
</evidence>
<evidence type="ECO:0000256" key="9">
    <source>
        <dbReference type="SAM" id="MobiDB-lite"/>
    </source>
</evidence>
<dbReference type="Proteomes" id="UP000031599">
    <property type="component" value="Unassembled WGS sequence"/>
</dbReference>
<evidence type="ECO:0000259" key="10">
    <source>
        <dbReference type="Pfam" id="PF00675"/>
    </source>
</evidence>
<dbReference type="PANTHER" id="PTHR43690">
    <property type="entry name" value="NARDILYSIN"/>
    <property type="match status" value="1"/>
</dbReference>
<protein>
    <submittedName>
        <fullName evidence="12">ZINC protease</fullName>
    </submittedName>
</protein>
<evidence type="ECO:0000256" key="2">
    <source>
        <dbReference type="ARBA" id="ARBA00007261"/>
    </source>
</evidence>
<dbReference type="Pfam" id="PF05193">
    <property type="entry name" value="Peptidase_M16_C"/>
    <property type="match status" value="2"/>
</dbReference>
<gene>
    <name evidence="12" type="ORF">DB30_03883</name>
</gene>
<dbReference type="AlphaFoldDB" id="A0A0C2DI16"/>
<evidence type="ECO:0000313" key="12">
    <source>
        <dbReference type="EMBL" id="KIG19327.1"/>
    </source>
</evidence>
<dbReference type="GO" id="GO:0046872">
    <property type="term" value="F:metal ion binding"/>
    <property type="evidence" value="ECO:0007669"/>
    <property type="project" value="UniProtKB-KW"/>
</dbReference>
<evidence type="ECO:0000256" key="6">
    <source>
        <dbReference type="ARBA" id="ARBA00022833"/>
    </source>
</evidence>
<dbReference type="InterPro" id="IPR007863">
    <property type="entry name" value="Peptidase_M16_C"/>
</dbReference>
<comment type="similarity">
    <text evidence="2 8">Belongs to the peptidase M16 family.</text>
</comment>
<keyword evidence="3 12" id="KW-0645">Protease</keyword>
<dbReference type="InterPro" id="IPR011249">
    <property type="entry name" value="Metalloenz_LuxS/M16"/>
</dbReference>
<dbReference type="InterPro" id="IPR011765">
    <property type="entry name" value="Pept_M16_N"/>
</dbReference>
<dbReference type="InterPro" id="IPR050626">
    <property type="entry name" value="Peptidase_M16"/>
</dbReference>
<comment type="caution">
    <text evidence="12">The sequence shown here is derived from an EMBL/GenBank/DDBJ whole genome shotgun (WGS) entry which is preliminary data.</text>
</comment>
<keyword evidence="4" id="KW-0479">Metal-binding</keyword>
<evidence type="ECO:0000256" key="4">
    <source>
        <dbReference type="ARBA" id="ARBA00022723"/>
    </source>
</evidence>
<feature type="domain" description="Peptidase M16 C-terminal" evidence="11">
    <location>
        <begin position="272"/>
        <end position="440"/>
    </location>
</feature>
<feature type="domain" description="Peptidase M16 N-terminal" evidence="10">
    <location>
        <begin position="68"/>
        <end position="120"/>
    </location>
</feature>
<dbReference type="PANTHER" id="PTHR43690:SF17">
    <property type="entry name" value="PROTEIN YHJJ"/>
    <property type="match status" value="1"/>
</dbReference>
<dbReference type="InterPro" id="IPR001431">
    <property type="entry name" value="Pept_M16_Zn_BS"/>
</dbReference>
<keyword evidence="7" id="KW-0482">Metalloprotease</keyword>
<evidence type="ECO:0000256" key="7">
    <source>
        <dbReference type="ARBA" id="ARBA00023049"/>
    </source>
</evidence>
<dbReference type="SUPFAM" id="SSF63411">
    <property type="entry name" value="LuxS/MPP-like metallohydrolase"/>
    <property type="match status" value="4"/>
</dbReference>
<dbReference type="GO" id="GO:0004222">
    <property type="term" value="F:metalloendopeptidase activity"/>
    <property type="evidence" value="ECO:0007669"/>
    <property type="project" value="InterPro"/>
</dbReference>
<dbReference type="Pfam" id="PF00675">
    <property type="entry name" value="Peptidase_M16"/>
    <property type="match status" value="1"/>
</dbReference>
<evidence type="ECO:0000256" key="5">
    <source>
        <dbReference type="ARBA" id="ARBA00022801"/>
    </source>
</evidence>
<proteinExistence type="inferred from homology"/>
<dbReference type="EMBL" id="JMCC02000003">
    <property type="protein sequence ID" value="KIG19327.1"/>
    <property type="molecule type" value="Genomic_DNA"/>
</dbReference>
<accession>A0A0C2DI16</accession>
<evidence type="ECO:0000256" key="8">
    <source>
        <dbReference type="RuleBase" id="RU004447"/>
    </source>
</evidence>
<keyword evidence="5" id="KW-0378">Hydrolase</keyword>
<dbReference type="PROSITE" id="PS00143">
    <property type="entry name" value="INSULINASE"/>
    <property type="match status" value="1"/>
</dbReference>
<keyword evidence="6" id="KW-0862">Zinc</keyword>